<accession>A0A2A2XLW4</accession>
<name>A0A1Y2Z868_ECOLX</name>
<sequence>MSTTMALGCRSFSLATVTVARSMKSRAAKAEAGRASMKGSCSVWAVTGLLICCVGSGFAVAASKSVSMNLRVLVDAPPPCTVNGAAVEFGNVFINKINGVDYKRPIDYSLVCNNLAMDDLRLQMQATTVVINGETVISTGIPGFGIRVQKSSDHTILDLTSGSWLPFNFSSGVPVLEAVPVKQSGTTLAAAEFNASATIVVDYQ</sequence>
<dbReference type="PANTHER" id="PTHR33420">
    <property type="entry name" value="FIMBRIAL SUBUNIT ELFA-RELATED"/>
    <property type="match status" value="1"/>
</dbReference>
<evidence type="ECO:0000313" key="8">
    <source>
        <dbReference type="Proteomes" id="UP000256244"/>
    </source>
</evidence>
<dbReference type="InterPro" id="IPR036937">
    <property type="entry name" value="Adhesion_dom_fimbrial_sf"/>
</dbReference>
<keyword evidence="1" id="KW-0812">Transmembrane</keyword>
<feature type="transmembrane region" description="Helical" evidence="1">
    <location>
        <begin position="43"/>
        <end position="62"/>
    </location>
</feature>
<dbReference type="InterPro" id="IPR000259">
    <property type="entry name" value="Adhesion_dom_fimbrial"/>
</dbReference>
<evidence type="ECO:0000313" key="4">
    <source>
        <dbReference type="EMBL" id="AXO08082.1"/>
    </source>
</evidence>
<dbReference type="AlphaFoldDB" id="A0A1Y2Z868"/>
<dbReference type="GO" id="GO:0043709">
    <property type="term" value="P:cell adhesion involved in single-species biofilm formation"/>
    <property type="evidence" value="ECO:0007669"/>
    <property type="project" value="TreeGrafter"/>
</dbReference>
<feature type="domain" description="Fimbrial-type adhesion" evidence="2">
    <location>
        <begin position="72"/>
        <end position="204"/>
    </location>
</feature>
<dbReference type="Proteomes" id="UP000234238">
    <property type="component" value="Chromosome"/>
</dbReference>
<reference evidence="4 8" key="3">
    <citation type="submission" date="2018-08" db="EMBL/GenBank/DDBJ databases">
        <title>Complete genome sequencing and genomic characterization of five Escherichia coli strains co-producing MCR-1 and ESBLs from different origins in China.</title>
        <authorList>
            <person name="Bai L."/>
        </authorList>
    </citation>
    <scope>NUCLEOTIDE SEQUENCE [LARGE SCALE GENOMIC DNA]</scope>
    <source>
        <strain evidence="8">cq9</strain>
        <strain evidence="4">Cq9</strain>
    </source>
</reference>
<dbReference type="EMBL" id="CP024141">
    <property type="protein sequence ID" value="AUK00364.1"/>
    <property type="molecule type" value="Genomic_DNA"/>
</dbReference>
<dbReference type="InterPro" id="IPR008966">
    <property type="entry name" value="Adhesion_dom_sf"/>
</dbReference>
<keyword evidence="1" id="KW-1133">Transmembrane helix</keyword>
<keyword evidence="1" id="KW-0472">Membrane</keyword>
<evidence type="ECO:0000313" key="5">
    <source>
        <dbReference type="EMBL" id="OWW56074.1"/>
    </source>
</evidence>
<dbReference type="InterPro" id="IPR050263">
    <property type="entry name" value="Bact_Fimbrial_Adh_Pro"/>
</dbReference>
<protein>
    <submittedName>
        <fullName evidence="5">Fimbrial protein</fullName>
    </submittedName>
</protein>
<evidence type="ECO:0000313" key="3">
    <source>
        <dbReference type="EMBL" id="AUK00364.1"/>
    </source>
</evidence>
<dbReference type="GO" id="GO:0009289">
    <property type="term" value="C:pilus"/>
    <property type="evidence" value="ECO:0007669"/>
    <property type="project" value="InterPro"/>
</dbReference>
<dbReference type="EMBL" id="NHTF01000017">
    <property type="protein sequence ID" value="OWW56074.1"/>
    <property type="molecule type" value="Genomic_DNA"/>
</dbReference>
<dbReference type="Pfam" id="PF00419">
    <property type="entry name" value="Fimbrial"/>
    <property type="match status" value="1"/>
</dbReference>
<accession>A0A1Y2Z868</accession>
<evidence type="ECO:0000259" key="2">
    <source>
        <dbReference type="Pfam" id="PF00419"/>
    </source>
</evidence>
<gene>
    <name evidence="5" type="ORF">CCS08_07705</name>
    <name evidence="3" type="ORF">CR538_07990</name>
    <name evidence="4" type="ORF">DS732_17855</name>
</gene>
<dbReference type="Proteomes" id="UP000256244">
    <property type="component" value="Chromosome"/>
</dbReference>
<evidence type="ECO:0000313" key="7">
    <source>
        <dbReference type="Proteomes" id="UP000234238"/>
    </source>
</evidence>
<evidence type="ECO:0000256" key="1">
    <source>
        <dbReference type="SAM" id="Phobius"/>
    </source>
</evidence>
<dbReference type="OMA" id="FNASMTM"/>
<evidence type="ECO:0000313" key="6">
    <source>
        <dbReference type="Proteomes" id="UP000197270"/>
    </source>
</evidence>
<reference evidence="5 6" key="1">
    <citation type="submission" date="2017-05" db="EMBL/GenBank/DDBJ databases">
        <title>Sequencing of Escherichia coli that cause persistent and transient Mastitis.</title>
        <authorList>
            <person name="Thacker T.C."/>
            <person name="Lippolis J.D."/>
            <person name="Brunelle B.W."/>
            <person name="Casey T.A."/>
            <person name="Reinhardt T.A."/>
            <person name="Sacco R.E."/>
            <person name="Holman D.B."/>
        </authorList>
    </citation>
    <scope>NUCLEOTIDE SEQUENCE [LARGE SCALE GENOMIC DNA]</scope>
    <source>
        <strain evidence="5 6">ECA-B</strain>
    </source>
</reference>
<dbReference type="PANTHER" id="PTHR33420:SF34">
    <property type="entry name" value="MINOR FIMBRIAL SUBUNIT"/>
    <property type="match status" value="1"/>
</dbReference>
<dbReference type="SUPFAM" id="SSF49401">
    <property type="entry name" value="Bacterial adhesins"/>
    <property type="match status" value="1"/>
</dbReference>
<dbReference type="Proteomes" id="UP000197270">
    <property type="component" value="Unassembled WGS sequence"/>
</dbReference>
<reference evidence="3 7" key="2">
    <citation type="submission" date="2017-10" db="EMBL/GenBank/DDBJ databases">
        <title>mcr-1 positive E.coli isolates in China.</title>
        <authorList>
            <person name="Li B."/>
            <person name="Wang X."/>
        </authorList>
    </citation>
    <scope>NUCLEOTIDE SEQUENCE [LARGE SCALE GENOMIC DNA]</scope>
    <source>
        <strain evidence="3 7">14EC029</strain>
    </source>
</reference>
<dbReference type="Gene3D" id="2.60.40.1090">
    <property type="entry name" value="Fimbrial-type adhesion domain"/>
    <property type="match status" value="1"/>
</dbReference>
<proteinExistence type="predicted"/>
<organism evidence="5 6">
    <name type="scientific">Escherichia coli</name>
    <dbReference type="NCBI Taxonomy" id="562"/>
    <lineage>
        <taxon>Bacteria</taxon>
        <taxon>Pseudomonadati</taxon>
        <taxon>Pseudomonadota</taxon>
        <taxon>Gammaproteobacteria</taxon>
        <taxon>Enterobacterales</taxon>
        <taxon>Enterobacteriaceae</taxon>
        <taxon>Escherichia</taxon>
    </lineage>
</organism>
<dbReference type="EMBL" id="CP031546">
    <property type="protein sequence ID" value="AXO08082.1"/>
    <property type="molecule type" value="Genomic_DNA"/>
</dbReference>